<dbReference type="InterPro" id="IPR000640">
    <property type="entry name" value="EFG_V-like"/>
</dbReference>
<dbReference type="EC" id="3.6.5.n1" evidence="7"/>
<comment type="catalytic activity">
    <reaction evidence="7">
        <text>GTP + H2O = GDP + phosphate + H(+)</text>
        <dbReference type="Rhea" id="RHEA:19669"/>
        <dbReference type="ChEBI" id="CHEBI:15377"/>
        <dbReference type="ChEBI" id="CHEBI:15378"/>
        <dbReference type="ChEBI" id="CHEBI:37565"/>
        <dbReference type="ChEBI" id="CHEBI:43474"/>
        <dbReference type="ChEBI" id="CHEBI:58189"/>
        <dbReference type="EC" id="3.6.5.n1"/>
    </reaction>
</comment>
<dbReference type="Gene3D" id="3.40.50.300">
    <property type="entry name" value="P-loop containing nucleotide triphosphate hydrolases"/>
    <property type="match status" value="1"/>
</dbReference>
<dbReference type="InterPro" id="IPR027417">
    <property type="entry name" value="P-loop_NTPase"/>
</dbReference>
<dbReference type="Gene3D" id="3.30.70.240">
    <property type="match status" value="1"/>
</dbReference>
<dbReference type="SUPFAM" id="SSF52540">
    <property type="entry name" value="P-loop containing nucleoside triphosphate hydrolases"/>
    <property type="match status" value="1"/>
</dbReference>
<dbReference type="CDD" id="cd01890">
    <property type="entry name" value="LepA"/>
    <property type="match status" value="1"/>
</dbReference>
<feature type="region of interest" description="Disordered" evidence="8">
    <location>
        <begin position="727"/>
        <end position="748"/>
    </location>
</feature>
<dbReference type="PANTHER" id="PTHR43512:SF4">
    <property type="entry name" value="TRANSLATION FACTOR GUF1 HOMOLOG, CHLOROPLASTIC"/>
    <property type="match status" value="1"/>
</dbReference>
<name>A0ABP0SI98_9DINO</name>
<feature type="domain" description="Tr-type G" evidence="9">
    <location>
        <begin position="87"/>
        <end position="268"/>
    </location>
</feature>
<keyword evidence="7" id="KW-0472">Membrane</keyword>
<comment type="subcellular location">
    <subcellularLocation>
        <location evidence="7">Mitochondrion inner membrane</location>
        <topology evidence="7">Peripheral membrane protein</topology>
        <orientation evidence="7">Matrix side</orientation>
    </subcellularLocation>
</comment>
<dbReference type="Gene3D" id="2.40.30.10">
    <property type="entry name" value="Translation factors"/>
    <property type="match status" value="1"/>
</dbReference>
<dbReference type="SUPFAM" id="SSF50447">
    <property type="entry name" value="Translation proteins"/>
    <property type="match status" value="1"/>
</dbReference>
<feature type="compositionally biased region" description="Basic residues" evidence="8">
    <location>
        <begin position="806"/>
        <end position="815"/>
    </location>
</feature>
<proteinExistence type="inferred from homology"/>
<feature type="region of interest" description="Disordered" evidence="8">
    <location>
        <begin position="761"/>
        <end position="877"/>
    </location>
</feature>
<dbReference type="Gene3D" id="3.30.70.870">
    <property type="entry name" value="Elongation Factor G (Translational Gtpase), domain 3"/>
    <property type="match status" value="1"/>
</dbReference>
<dbReference type="PROSITE" id="PS00301">
    <property type="entry name" value="G_TR_1"/>
    <property type="match status" value="1"/>
</dbReference>
<gene>
    <name evidence="10" type="ORF">CCMP2556_LOCUS51991</name>
</gene>
<keyword evidence="2 7" id="KW-0547">Nucleotide-binding</keyword>
<dbReference type="PROSITE" id="PS51722">
    <property type="entry name" value="G_TR_2"/>
    <property type="match status" value="1"/>
</dbReference>
<dbReference type="CDD" id="cd16260">
    <property type="entry name" value="EF4_III"/>
    <property type="match status" value="1"/>
</dbReference>
<feature type="compositionally biased region" description="Basic and acidic residues" evidence="8">
    <location>
        <begin position="783"/>
        <end position="805"/>
    </location>
</feature>
<comment type="similarity">
    <text evidence="7">Belongs to the GTP-binding elongation factor family. LepA subfamily.</text>
</comment>
<dbReference type="Gene3D" id="3.30.70.2570">
    <property type="entry name" value="Elongation factor 4, C-terminal domain"/>
    <property type="match status" value="1"/>
</dbReference>
<dbReference type="InterPro" id="IPR000795">
    <property type="entry name" value="T_Tr_GTP-bd_dom"/>
</dbReference>
<keyword evidence="5 7" id="KW-0648">Protein biosynthesis</keyword>
<dbReference type="InterPro" id="IPR006297">
    <property type="entry name" value="EF-4"/>
</dbReference>
<evidence type="ECO:0000256" key="5">
    <source>
        <dbReference type="ARBA" id="ARBA00022917"/>
    </source>
</evidence>
<dbReference type="InterPro" id="IPR031157">
    <property type="entry name" value="G_TR_CS"/>
</dbReference>
<organism evidence="10 11">
    <name type="scientific">Durusdinium trenchii</name>
    <dbReference type="NCBI Taxonomy" id="1381693"/>
    <lineage>
        <taxon>Eukaryota</taxon>
        <taxon>Sar</taxon>
        <taxon>Alveolata</taxon>
        <taxon>Dinophyceae</taxon>
        <taxon>Suessiales</taxon>
        <taxon>Symbiodiniaceae</taxon>
        <taxon>Durusdinium</taxon>
    </lineage>
</organism>
<reference evidence="10 11" key="1">
    <citation type="submission" date="2024-02" db="EMBL/GenBank/DDBJ databases">
        <authorList>
            <person name="Chen Y."/>
            <person name="Shah S."/>
            <person name="Dougan E. K."/>
            <person name="Thang M."/>
            <person name="Chan C."/>
        </authorList>
    </citation>
    <scope>NUCLEOTIDE SEQUENCE [LARGE SCALE GENOMIC DNA]</scope>
</reference>
<feature type="region of interest" description="Disordered" evidence="8">
    <location>
        <begin position="1"/>
        <end position="24"/>
    </location>
</feature>
<evidence type="ECO:0000256" key="2">
    <source>
        <dbReference type="ARBA" id="ARBA00022741"/>
    </source>
</evidence>
<dbReference type="InterPro" id="IPR004161">
    <property type="entry name" value="EFTu-like_2"/>
</dbReference>
<dbReference type="CDD" id="cd03709">
    <property type="entry name" value="lepA_C"/>
    <property type="match status" value="1"/>
</dbReference>
<evidence type="ECO:0000256" key="1">
    <source>
        <dbReference type="ARBA" id="ARBA00005454"/>
    </source>
</evidence>
<evidence type="ECO:0000256" key="8">
    <source>
        <dbReference type="SAM" id="MobiDB-lite"/>
    </source>
</evidence>
<dbReference type="InterPro" id="IPR038363">
    <property type="entry name" value="LepA_C_sf"/>
</dbReference>
<evidence type="ECO:0000256" key="4">
    <source>
        <dbReference type="ARBA" id="ARBA00022801"/>
    </source>
</evidence>
<dbReference type="Proteomes" id="UP001642484">
    <property type="component" value="Unassembled WGS sequence"/>
</dbReference>
<evidence type="ECO:0000313" key="11">
    <source>
        <dbReference type="Proteomes" id="UP001642484"/>
    </source>
</evidence>
<feature type="binding site" evidence="7">
    <location>
        <begin position="161"/>
        <end position="165"/>
    </location>
    <ligand>
        <name>GTP</name>
        <dbReference type="ChEBI" id="CHEBI:37565"/>
    </ligand>
</feature>
<dbReference type="HAMAP" id="MF_00071">
    <property type="entry name" value="LepA"/>
    <property type="match status" value="1"/>
</dbReference>
<keyword evidence="7" id="KW-0496">Mitochondrion</keyword>
<dbReference type="InterPro" id="IPR035647">
    <property type="entry name" value="EFG_III/V"/>
</dbReference>
<evidence type="ECO:0000256" key="6">
    <source>
        <dbReference type="ARBA" id="ARBA00023134"/>
    </source>
</evidence>
<keyword evidence="6 7" id="KW-0342">GTP-binding</keyword>
<dbReference type="NCBIfam" id="TIGR00231">
    <property type="entry name" value="small_GTP"/>
    <property type="match status" value="1"/>
</dbReference>
<dbReference type="EMBL" id="CAXAMN010027683">
    <property type="protein sequence ID" value="CAK9112106.1"/>
    <property type="molecule type" value="Genomic_DNA"/>
</dbReference>
<dbReference type="Pfam" id="PF00679">
    <property type="entry name" value="EFG_C"/>
    <property type="match status" value="1"/>
</dbReference>
<dbReference type="InterPro" id="IPR009000">
    <property type="entry name" value="Transl_B-barrel_sf"/>
</dbReference>
<accession>A0ABP0SI98</accession>
<keyword evidence="11" id="KW-1185">Reference proteome</keyword>
<dbReference type="Pfam" id="PF06421">
    <property type="entry name" value="LepA_C"/>
    <property type="match status" value="1"/>
</dbReference>
<dbReference type="Pfam" id="PF00009">
    <property type="entry name" value="GTP_EFTU"/>
    <property type="match status" value="1"/>
</dbReference>
<evidence type="ECO:0000259" key="9">
    <source>
        <dbReference type="PROSITE" id="PS51722"/>
    </source>
</evidence>
<sequence>MQTMTSLRLPSRAPALPCEKSHSSPPSVAFVEQHVSRSLARTSVALLAGFVSHRVRKLGRTGRTGQTNAKASPVVRRVLEPGKSPVSQIRNFSIIAHIDHGKSTLADRLLEMTGTVAKEDMKAQLLDNMDIERERGITIKLNSARMNVKEDGHDYVLNLIDTPGHVDFTYEVSRSLAACEGALLVVDATQGVQAQTIANVTLAMEADLEIVPVLNKVDLPSADPERVCQEIEDVVGIDCSNALFCSAKTGQGVPEIIKRIIEQVPAPSVDETQERMRLLVYDSFYDNYRGVIAMFRVVDGSISKGQKIRFKASGKEFIVEEIGIMVGGLRKPVSRLSVGEVGYVCANIKTVGDARVGDTIIEAGTENEVEALPGYTEATPMVFCGLFPAESGDFENMKTAFERLSLNDAALFYEPENSVALGLGFRCGFLGVLHMEVIKDRLEREYDLDVVVTAPSVEYQVQMSDGTETTIQFANMLPPPHKVAEIREPYCLLEMIVPEEHMGPCMELATQRRGPRIFLTQGRALLEYEVPMAEIIRDFFAELKSRSRGYASMDYRILDYRSNDLVKLEVDINQTTANPLAQIVHRSRALQFAKKITGILQNEIPSQQIKVIIQARIGTHIISSKLIKAVRKDVLAKCYGGDITRKKKLLAKQAAGKKKMQAIGKVNVPSEAILAESELPPVSSSEDTQVLRSVLAASVALLGGSEWKKTLIRAMDIQGTQVSLASIPGGQATHRGSSPEAPVILPHPQPQAMRMMMRRMKMRRKKRMRTWYARRPPSGPSLRPERRWRQKGRRPEKEKNREERKERKRGSKRTFARTASPSKVKKQKRRKRKRIRRSAKRTRAKTQRRLRRKHIRRKCKKKKAKKEEGRGISKAGV</sequence>
<comment type="similarity">
    <text evidence="1">Belongs to the TRAFAC class translation factor GTPase superfamily. Classic translation factor GTPase family. LepA subfamily.</text>
</comment>
<evidence type="ECO:0000256" key="7">
    <source>
        <dbReference type="HAMAP-Rule" id="MF_03137"/>
    </source>
</evidence>
<dbReference type="PRINTS" id="PR00315">
    <property type="entry name" value="ELONGATNFCT"/>
</dbReference>
<dbReference type="InterPro" id="IPR005225">
    <property type="entry name" value="Small_GTP-bd"/>
</dbReference>
<dbReference type="InterPro" id="IPR035654">
    <property type="entry name" value="LepA_IV"/>
</dbReference>
<protein>
    <recommendedName>
        <fullName evidence="7">Translation factor GUF1 homolog, mitochondrial</fullName>
        <ecNumber evidence="7">3.6.5.n1</ecNumber>
    </recommendedName>
    <alternativeName>
        <fullName evidence="7">Elongation factor 4 homolog</fullName>
        <shortName evidence="7">EF-4</shortName>
    </alternativeName>
    <alternativeName>
        <fullName evidence="7">GTPase GUF1 homolog</fullName>
    </alternativeName>
    <alternativeName>
        <fullName evidence="7">Ribosomal back-translocase</fullName>
    </alternativeName>
</protein>
<dbReference type="Pfam" id="PF03144">
    <property type="entry name" value="GTP_EFTU_D2"/>
    <property type="match status" value="1"/>
</dbReference>
<comment type="caution">
    <text evidence="10">The sequence shown here is derived from an EMBL/GenBank/DDBJ whole genome shotgun (WGS) entry which is preliminary data.</text>
</comment>
<feature type="compositionally biased region" description="Basic residues" evidence="8">
    <location>
        <begin position="823"/>
        <end position="864"/>
    </location>
</feature>
<dbReference type="SUPFAM" id="SSF54980">
    <property type="entry name" value="EF-G C-terminal domain-like"/>
    <property type="match status" value="2"/>
</dbReference>
<dbReference type="InterPro" id="IPR013842">
    <property type="entry name" value="LepA_CTD"/>
</dbReference>
<comment type="function">
    <text evidence="7">Promotes mitochondrial protein synthesis. May act as a fidelity factor of the translation reaction, by catalyzing a one-codon backward translocation of tRNAs on improperly translocated ribosomes. Binds to mitochondrial ribosomes in a GTP-dependent manner.</text>
</comment>
<dbReference type="NCBIfam" id="TIGR01393">
    <property type="entry name" value="lepA"/>
    <property type="match status" value="1"/>
</dbReference>
<keyword evidence="3 7" id="KW-0999">Mitochondrion inner membrane</keyword>
<dbReference type="PANTHER" id="PTHR43512">
    <property type="entry name" value="TRANSLATION FACTOR GUF1-RELATED"/>
    <property type="match status" value="1"/>
</dbReference>
<dbReference type="CDD" id="cd03699">
    <property type="entry name" value="EF4_II"/>
    <property type="match status" value="1"/>
</dbReference>
<evidence type="ECO:0000256" key="3">
    <source>
        <dbReference type="ARBA" id="ARBA00022792"/>
    </source>
</evidence>
<feature type="binding site" evidence="7">
    <location>
        <begin position="215"/>
        <end position="218"/>
    </location>
    <ligand>
        <name>GTP</name>
        <dbReference type="ChEBI" id="CHEBI:37565"/>
    </ligand>
</feature>
<keyword evidence="4 7" id="KW-0378">Hydrolase</keyword>
<evidence type="ECO:0000313" key="10">
    <source>
        <dbReference type="EMBL" id="CAK9112106.1"/>
    </source>
</evidence>
<feature type="binding site" evidence="7">
    <location>
        <begin position="96"/>
        <end position="103"/>
    </location>
    <ligand>
        <name>GTP</name>
        <dbReference type="ChEBI" id="CHEBI:37565"/>
    </ligand>
</feature>